<evidence type="ECO:0000313" key="1">
    <source>
        <dbReference type="EMBL" id="GHC87813.1"/>
    </source>
</evidence>
<proteinExistence type="predicted"/>
<comment type="caution">
    <text evidence="1">The sequence shown here is derived from an EMBL/GenBank/DDBJ whole genome shotgun (WGS) entry which is preliminary data.</text>
</comment>
<reference evidence="1" key="2">
    <citation type="submission" date="2020-09" db="EMBL/GenBank/DDBJ databases">
        <authorList>
            <person name="Sun Q."/>
            <person name="Ohkuma M."/>
        </authorList>
    </citation>
    <scope>NUCLEOTIDE SEQUENCE</scope>
    <source>
        <strain evidence="1">JCM 4637</strain>
    </source>
</reference>
<dbReference type="AlphaFoldDB" id="A0A919C913"/>
<dbReference type="InterPro" id="IPR053860">
    <property type="entry name" value="DUF6932"/>
</dbReference>
<dbReference type="Proteomes" id="UP000638353">
    <property type="component" value="Unassembled WGS sequence"/>
</dbReference>
<name>A0A919C913_9ACTN</name>
<sequence length="184" mass="20812">MGYLPLLDNTTGLLPPGRYAADLQMLKSIFVSGPGFAGSTTRAELWNEWENHRSTVEAMTGNIARIWIAGSFISSTLNPQDIDVTYLIPPDAYDQMDSETVDFLDQLTDRAWCVSHDMRIDSYALRLPDEMEFWTITPSLLTPESSQAFRDIGLYDEIWQRTRANSHGPGYAGKLRRGYVEVQL</sequence>
<dbReference type="EMBL" id="BMVC01000003">
    <property type="protein sequence ID" value="GHC87813.1"/>
    <property type="molecule type" value="Genomic_DNA"/>
</dbReference>
<dbReference type="RefSeq" id="WP_189823149.1">
    <property type="nucleotide sequence ID" value="NZ_BMVC01000003.1"/>
</dbReference>
<accession>A0A919C913</accession>
<organism evidence="1 2">
    <name type="scientific">Streptomyces finlayi</name>
    <dbReference type="NCBI Taxonomy" id="67296"/>
    <lineage>
        <taxon>Bacteria</taxon>
        <taxon>Bacillati</taxon>
        <taxon>Actinomycetota</taxon>
        <taxon>Actinomycetes</taxon>
        <taxon>Kitasatosporales</taxon>
        <taxon>Streptomycetaceae</taxon>
        <taxon>Streptomyces</taxon>
    </lineage>
</organism>
<evidence type="ECO:0000313" key="2">
    <source>
        <dbReference type="Proteomes" id="UP000638353"/>
    </source>
</evidence>
<gene>
    <name evidence="1" type="ORF">GCM10010334_20010</name>
</gene>
<reference evidence="1" key="1">
    <citation type="journal article" date="2014" name="Int. J. Syst. Evol. Microbiol.">
        <title>Complete genome sequence of Corynebacterium casei LMG S-19264T (=DSM 44701T), isolated from a smear-ripened cheese.</title>
        <authorList>
            <consortium name="US DOE Joint Genome Institute (JGI-PGF)"/>
            <person name="Walter F."/>
            <person name="Albersmeier A."/>
            <person name="Kalinowski J."/>
            <person name="Ruckert C."/>
        </authorList>
    </citation>
    <scope>NUCLEOTIDE SEQUENCE</scope>
    <source>
        <strain evidence="1">JCM 4637</strain>
    </source>
</reference>
<protein>
    <submittedName>
        <fullName evidence="1">Uncharacterized protein</fullName>
    </submittedName>
</protein>
<dbReference type="Pfam" id="PF22014">
    <property type="entry name" value="DUF6932"/>
    <property type="match status" value="1"/>
</dbReference>